<keyword evidence="8" id="KW-1185">Reference proteome</keyword>
<dbReference type="InterPro" id="IPR051264">
    <property type="entry name" value="FAD-oxidored/transferase_4"/>
</dbReference>
<name>A0A4R5EQB8_9RHOB</name>
<dbReference type="InterPro" id="IPR016169">
    <property type="entry name" value="FAD-bd_PCMH_sub2"/>
</dbReference>
<dbReference type="Gene3D" id="1.10.45.10">
    <property type="entry name" value="Vanillyl-alcohol Oxidase, Chain A, domain 4"/>
    <property type="match status" value="1"/>
</dbReference>
<dbReference type="InterPro" id="IPR016171">
    <property type="entry name" value="Vanillyl_alc_oxidase_C-sub2"/>
</dbReference>
<comment type="cofactor">
    <cofactor evidence="1">
        <name>FAD</name>
        <dbReference type="ChEBI" id="CHEBI:57692"/>
    </cofactor>
</comment>
<dbReference type="Gene3D" id="3.30.465.10">
    <property type="match status" value="1"/>
</dbReference>
<dbReference type="RefSeq" id="WP_132830233.1">
    <property type="nucleotide sequence ID" value="NZ_SMFP01000009.1"/>
</dbReference>
<comment type="caution">
    <text evidence="7">The sequence shown here is derived from an EMBL/GenBank/DDBJ whole genome shotgun (WGS) entry which is preliminary data.</text>
</comment>
<dbReference type="Gene3D" id="3.30.43.10">
    <property type="entry name" value="Uridine Diphospho-n-acetylenolpyruvylglucosamine Reductase, domain 2"/>
    <property type="match status" value="1"/>
</dbReference>
<evidence type="ECO:0000313" key="8">
    <source>
        <dbReference type="Proteomes" id="UP000294662"/>
    </source>
</evidence>
<evidence type="ECO:0000313" key="7">
    <source>
        <dbReference type="EMBL" id="TDE36720.1"/>
    </source>
</evidence>
<organism evidence="7 8">
    <name type="scientific">Antarcticimicrobium sediminis</name>
    <dbReference type="NCBI Taxonomy" id="2546227"/>
    <lineage>
        <taxon>Bacteria</taxon>
        <taxon>Pseudomonadati</taxon>
        <taxon>Pseudomonadota</taxon>
        <taxon>Alphaproteobacteria</taxon>
        <taxon>Rhodobacterales</taxon>
        <taxon>Paracoccaceae</taxon>
        <taxon>Antarcticimicrobium</taxon>
    </lineage>
</organism>
<evidence type="ECO:0000256" key="5">
    <source>
        <dbReference type="ARBA" id="ARBA00023002"/>
    </source>
</evidence>
<dbReference type="Pfam" id="PF02913">
    <property type="entry name" value="FAD-oxidase_C"/>
    <property type="match status" value="1"/>
</dbReference>
<dbReference type="Gene3D" id="3.30.70.2740">
    <property type="match status" value="1"/>
</dbReference>
<keyword evidence="4" id="KW-0274">FAD</keyword>
<dbReference type="InterPro" id="IPR004113">
    <property type="entry name" value="FAD-bd_oxidored_4_C"/>
</dbReference>
<dbReference type="PANTHER" id="PTHR43716:SF1">
    <property type="entry name" value="D-2-HYDROXYGLUTARATE DEHYDROGENASE, MITOCHONDRIAL"/>
    <property type="match status" value="1"/>
</dbReference>
<dbReference type="GO" id="GO:0016491">
    <property type="term" value="F:oxidoreductase activity"/>
    <property type="evidence" value="ECO:0007669"/>
    <property type="project" value="UniProtKB-KW"/>
</dbReference>
<evidence type="ECO:0000256" key="1">
    <source>
        <dbReference type="ARBA" id="ARBA00001974"/>
    </source>
</evidence>
<dbReference type="SUPFAM" id="SSF56176">
    <property type="entry name" value="FAD-binding/transporter-associated domain-like"/>
    <property type="match status" value="1"/>
</dbReference>
<dbReference type="PROSITE" id="PS51387">
    <property type="entry name" value="FAD_PCMH"/>
    <property type="match status" value="1"/>
</dbReference>
<gene>
    <name evidence="7" type="ORF">E1B25_14495</name>
</gene>
<dbReference type="GO" id="GO:0071949">
    <property type="term" value="F:FAD binding"/>
    <property type="evidence" value="ECO:0007669"/>
    <property type="project" value="InterPro"/>
</dbReference>
<evidence type="ECO:0000256" key="3">
    <source>
        <dbReference type="ARBA" id="ARBA00022630"/>
    </source>
</evidence>
<reference evidence="7 8" key="1">
    <citation type="submission" date="2019-03" db="EMBL/GenBank/DDBJ databases">
        <authorList>
            <person name="Zhang S."/>
        </authorList>
    </citation>
    <scope>NUCLEOTIDE SEQUENCE [LARGE SCALE GENOMIC DNA]</scope>
    <source>
        <strain evidence="7 8">S4J41</strain>
    </source>
</reference>
<dbReference type="InterPro" id="IPR016167">
    <property type="entry name" value="FAD-bd_PCMH_sub1"/>
</dbReference>
<protein>
    <submittedName>
        <fullName evidence="7">FAD-binding oxidoreductase</fullName>
    </submittedName>
</protein>
<dbReference type="OrthoDB" id="9811557at2"/>
<dbReference type="InterPro" id="IPR036318">
    <property type="entry name" value="FAD-bd_PCMH-like_sf"/>
</dbReference>
<feature type="domain" description="FAD-binding PCMH-type" evidence="6">
    <location>
        <begin position="36"/>
        <end position="215"/>
    </location>
</feature>
<dbReference type="PANTHER" id="PTHR43716">
    <property type="entry name" value="D-2-HYDROXYGLUTARATE DEHYDROGENASE, MITOCHONDRIAL"/>
    <property type="match status" value="1"/>
</dbReference>
<comment type="similarity">
    <text evidence="2">Belongs to the FAD-binding oxidoreductase/transferase type 4 family.</text>
</comment>
<dbReference type="GO" id="GO:0022904">
    <property type="term" value="P:respiratory electron transport chain"/>
    <property type="evidence" value="ECO:0007669"/>
    <property type="project" value="TreeGrafter"/>
</dbReference>
<keyword evidence="3" id="KW-0285">Flavoprotein</keyword>
<dbReference type="SUPFAM" id="SSF55103">
    <property type="entry name" value="FAD-linked oxidases, C-terminal domain"/>
    <property type="match status" value="1"/>
</dbReference>
<proteinExistence type="inferred from homology"/>
<evidence type="ECO:0000259" key="6">
    <source>
        <dbReference type="PROSITE" id="PS51387"/>
    </source>
</evidence>
<dbReference type="EMBL" id="SMFP01000009">
    <property type="protein sequence ID" value="TDE36720.1"/>
    <property type="molecule type" value="Genomic_DNA"/>
</dbReference>
<evidence type="ECO:0000256" key="2">
    <source>
        <dbReference type="ARBA" id="ARBA00008000"/>
    </source>
</evidence>
<dbReference type="Proteomes" id="UP000294662">
    <property type="component" value="Unassembled WGS sequence"/>
</dbReference>
<dbReference type="Gene3D" id="3.30.70.2190">
    <property type="match status" value="1"/>
</dbReference>
<keyword evidence="5" id="KW-0560">Oxidoreductase</keyword>
<dbReference type="Pfam" id="PF01565">
    <property type="entry name" value="FAD_binding_4"/>
    <property type="match status" value="1"/>
</dbReference>
<dbReference type="InterPro" id="IPR006094">
    <property type="entry name" value="Oxid_FAD_bind_N"/>
</dbReference>
<sequence>MTESFTQRLLDTLGPDLVALGDDIAERYQSDWAGLPRTRPLALVRPRNTEQVSALMALCHAEGVPVVPQGGRTGISGAAHPRADAVALSLERMTRIEAVDGEAAQIVAEAGVVLEAAQSAARDAGMMLGIDIGSRGSCQLGGVIATNAGGNTVIRYGMARDHVLGLEVVLADGTVIRDMLGLIKNNAGLDVKQLFIGSEGLLGVITRCVLRLQPAPVASETALCAAADTDAVIALLVHVRAALGPQLSGFEVMWPSFYTCMSEGAGVALALPAGGPHVLIEATGFAATALRETVEQALGEALEQGILTDAVLAKSVQEGRRLWAIRESVAEFSTVLGPIVPFDVSIPLHQMSQTVAALEAGIAARWPGARALTYGHIGDNNLHLVVALPESSDTLAETALKTFVYDAIRDCGGSVSAEHGIGAIKRAYLSHTRSEAEIALMRAVKATLDPKAILNPGKSFAG</sequence>
<dbReference type="FunFam" id="1.10.45.10:FF:000001">
    <property type="entry name" value="D-lactate dehydrogenase mitochondrial"/>
    <property type="match status" value="1"/>
</dbReference>
<accession>A0A4R5EQB8</accession>
<dbReference type="AlphaFoldDB" id="A0A4R5EQB8"/>
<evidence type="ECO:0000256" key="4">
    <source>
        <dbReference type="ARBA" id="ARBA00022827"/>
    </source>
</evidence>
<dbReference type="InterPro" id="IPR016166">
    <property type="entry name" value="FAD-bd_PCMH"/>
</dbReference>
<dbReference type="InterPro" id="IPR016164">
    <property type="entry name" value="FAD-linked_Oxase-like_C"/>
</dbReference>